<sequence>MRDREQAIADDVVGRTVDDFAEHGAESDRLGALGVPKTPDVQAAACPSRLVLEHVTSRWGVLALAALLERTHRFSELRRRVGGVSEKMLAQTLQTLERDGFVHREAYPVIPPRVEYSLTALGEEAAHQVWALARWSERRVPEVLAARDQYDTRRQGTARADTNSASASSVGVASGGRASVGINLAGTSSAGTSSVATSSADTSPVG</sequence>
<keyword evidence="2 6" id="KW-0238">DNA-binding</keyword>
<proteinExistence type="predicted"/>
<dbReference type="PANTHER" id="PTHR33204">
    <property type="entry name" value="TRANSCRIPTIONAL REGULATOR, MARR FAMILY"/>
    <property type="match status" value="1"/>
</dbReference>
<gene>
    <name evidence="6" type="ORF">FHS42_005181</name>
</gene>
<protein>
    <submittedName>
        <fullName evidence="6">DNA-binding HxlR family transcriptional regulator</fullName>
    </submittedName>
</protein>
<keyword evidence="7" id="KW-1185">Reference proteome</keyword>
<name>A0A7W9QF64_9ACTN</name>
<dbReference type="PANTHER" id="PTHR33204:SF37">
    <property type="entry name" value="HTH-TYPE TRANSCRIPTIONAL REGULATOR YODB"/>
    <property type="match status" value="1"/>
</dbReference>
<evidence type="ECO:0000259" key="5">
    <source>
        <dbReference type="PROSITE" id="PS51118"/>
    </source>
</evidence>
<keyword evidence="3" id="KW-0804">Transcription</keyword>
<dbReference type="AlphaFoldDB" id="A0A7W9QF64"/>
<evidence type="ECO:0000313" key="7">
    <source>
        <dbReference type="Proteomes" id="UP000588098"/>
    </source>
</evidence>
<accession>A0A7W9QF64</accession>
<dbReference type="EMBL" id="JACHJL010000014">
    <property type="protein sequence ID" value="MBB5938097.1"/>
    <property type="molecule type" value="Genomic_DNA"/>
</dbReference>
<dbReference type="PROSITE" id="PS51118">
    <property type="entry name" value="HTH_HXLR"/>
    <property type="match status" value="1"/>
</dbReference>
<feature type="domain" description="HTH hxlR-type" evidence="5">
    <location>
        <begin position="46"/>
        <end position="144"/>
    </location>
</feature>
<evidence type="ECO:0000256" key="3">
    <source>
        <dbReference type="ARBA" id="ARBA00023163"/>
    </source>
</evidence>
<dbReference type="InterPro" id="IPR002577">
    <property type="entry name" value="HTH_HxlR"/>
</dbReference>
<dbReference type="Proteomes" id="UP000588098">
    <property type="component" value="Unassembled WGS sequence"/>
</dbReference>
<feature type="region of interest" description="Disordered" evidence="4">
    <location>
        <begin position="151"/>
        <end position="206"/>
    </location>
</feature>
<evidence type="ECO:0000256" key="2">
    <source>
        <dbReference type="ARBA" id="ARBA00023125"/>
    </source>
</evidence>
<reference evidence="6 7" key="1">
    <citation type="submission" date="2020-08" db="EMBL/GenBank/DDBJ databases">
        <title>Genomic Encyclopedia of Type Strains, Phase III (KMG-III): the genomes of soil and plant-associated and newly described type strains.</title>
        <authorList>
            <person name="Whitman W."/>
        </authorList>
    </citation>
    <scope>NUCLEOTIDE SEQUENCE [LARGE SCALE GENOMIC DNA]</scope>
    <source>
        <strain evidence="6 7">CECT 8305</strain>
    </source>
</reference>
<comment type="caution">
    <text evidence="6">The sequence shown here is derived from an EMBL/GenBank/DDBJ whole genome shotgun (WGS) entry which is preliminary data.</text>
</comment>
<organism evidence="6 7">
    <name type="scientific">Streptomyces zagrosensis</name>
    <dbReference type="NCBI Taxonomy" id="1042984"/>
    <lineage>
        <taxon>Bacteria</taxon>
        <taxon>Bacillati</taxon>
        <taxon>Actinomycetota</taxon>
        <taxon>Actinomycetes</taxon>
        <taxon>Kitasatosporales</taxon>
        <taxon>Streptomycetaceae</taxon>
        <taxon>Streptomyces</taxon>
    </lineage>
</organism>
<dbReference type="InterPro" id="IPR036390">
    <property type="entry name" value="WH_DNA-bd_sf"/>
</dbReference>
<dbReference type="SUPFAM" id="SSF46785">
    <property type="entry name" value="Winged helix' DNA-binding domain"/>
    <property type="match status" value="1"/>
</dbReference>
<evidence type="ECO:0000256" key="4">
    <source>
        <dbReference type="SAM" id="MobiDB-lite"/>
    </source>
</evidence>
<dbReference type="Gene3D" id="1.10.10.10">
    <property type="entry name" value="Winged helix-like DNA-binding domain superfamily/Winged helix DNA-binding domain"/>
    <property type="match status" value="1"/>
</dbReference>
<dbReference type="InterPro" id="IPR036388">
    <property type="entry name" value="WH-like_DNA-bd_sf"/>
</dbReference>
<evidence type="ECO:0000256" key="1">
    <source>
        <dbReference type="ARBA" id="ARBA00023015"/>
    </source>
</evidence>
<evidence type="ECO:0000313" key="6">
    <source>
        <dbReference type="EMBL" id="MBB5938097.1"/>
    </source>
</evidence>
<dbReference type="Pfam" id="PF01638">
    <property type="entry name" value="HxlR"/>
    <property type="match status" value="1"/>
</dbReference>
<dbReference type="GO" id="GO:0003677">
    <property type="term" value="F:DNA binding"/>
    <property type="evidence" value="ECO:0007669"/>
    <property type="project" value="UniProtKB-KW"/>
</dbReference>
<keyword evidence="1" id="KW-0805">Transcription regulation</keyword>
<feature type="compositionally biased region" description="Low complexity" evidence="4">
    <location>
        <begin position="164"/>
        <end position="206"/>
    </location>
</feature>